<evidence type="ECO:0000313" key="2">
    <source>
        <dbReference type="Proteomes" id="UP000410492"/>
    </source>
</evidence>
<dbReference type="EMBL" id="CAACVG010008790">
    <property type="protein sequence ID" value="VEN51090.1"/>
    <property type="molecule type" value="Genomic_DNA"/>
</dbReference>
<proteinExistence type="predicted"/>
<organism evidence="1 2">
    <name type="scientific">Callosobruchus maculatus</name>
    <name type="common">Southern cowpea weevil</name>
    <name type="synonym">Pulse bruchid</name>
    <dbReference type="NCBI Taxonomy" id="64391"/>
    <lineage>
        <taxon>Eukaryota</taxon>
        <taxon>Metazoa</taxon>
        <taxon>Ecdysozoa</taxon>
        <taxon>Arthropoda</taxon>
        <taxon>Hexapoda</taxon>
        <taxon>Insecta</taxon>
        <taxon>Pterygota</taxon>
        <taxon>Neoptera</taxon>
        <taxon>Endopterygota</taxon>
        <taxon>Coleoptera</taxon>
        <taxon>Polyphaga</taxon>
        <taxon>Cucujiformia</taxon>
        <taxon>Chrysomeloidea</taxon>
        <taxon>Chrysomelidae</taxon>
        <taxon>Bruchinae</taxon>
        <taxon>Bruchini</taxon>
        <taxon>Callosobruchus</taxon>
    </lineage>
</organism>
<reference evidence="1 2" key="1">
    <citation type="submission" date="2019-01" db="EMBL/GenBank/DDBJ databases">
        <authorList>
            <person name="Sayadi A."/>
        </authorList>
    </citation>
    <scope>NUCLEOTIDE SEQUENCE [LARGE SCALE GENOMIC DNA]</scope>
</reference>
<keyword evidence="2" id="KW-1185">Reference proteome</keyword>
<dbReference type="AlphaFoldDB" id="A0A653CT28"/>
<gene>
    <name evidence="1" type="ORF">CALMAC_LOCUS11652</name>
</gene>
<name>A0A653CT28_CALMS</name>
<protein>
    <submittedName>
        <fullName evidence="1">Uncharacterized protein</fullName>
    </submittedName>
</protein>
<sequence>MRRLLKWKFITGHWPLDVQCTHANAEVLKSAVR</sequence>
<evidence type="ECO:0000313" key="1">
    <source>
        <dbReference type="EMBL" id="VEN51090.1"/>
    </source>
</evidence>
<accession>A0A653CT28</accession>
<dbReference type="Proteomes" id="UP000410492">
    <property type="component" value="Unassembled WGS sequence"/>
</dbReference>